<dbReference type="InterPro" id="IPR037066">
    <property type="entry name" value="Plug_dom_sf"/>
</dbReference>
<keyword evidence="6 8" id="KW-0472">Membrane</keyword>
<evidence type="ECO:0000313" key="11">
    <source>
        <dbReference type="Proteomes" id="UP000234752"/>
    </source>
</evidence>
<dbReference type="Gene3D" id="2.170.130.10">
    <property type="entry name" value="TonB-dependent receptor, plug domain"/>
    <property type="match status" value="1"/>
</dbReference>
<dbReference type="OrthoDB" id="7582244at2"/>
<dbReference type="PROSITE" id="PS52016">
    <property type="entry name" value="TONB_DEPENDENT_REC_3"/>
    <property type="match status" value="1"/>
</dbReference>
<dbReference type="Pfam" id="PF07715">
    <property type="entry name" value="Plug"/>
    <property type="match status" value="1"/>
</dbReference>
<gene>
    <name evidence="10" type="ORF">C0V82_11765</name>
</gene>
<dbReference type="GO" id="GO:0009279">
    <property type="term" value="C:cell outer membrane"/>
    <property type="evidence" value="ECO:0007669"/>
    <property type="project" value="UniProtKB-SubCell"/>
</dbReference>
<evidence type="ECO:0000256" key="8">
    <source>
        <dbReference type="PROSITE-ProRule" id="PRU01360"/>
    </source>
</evidence>
<dbReference type="SUPFAM" id="SSF56935">
    <property type="entry name" value="Porins"/>
    <property type="match status" value="1"/>
</dbReference>
<dbReference type="AlphaFoldDB" id="A0A2K9NCG4"/>
<evidence type="ECO:0000256" key="3">
    <source>
        <dbReference type="ARBA" id="ARBA00022452"/>
    </source>
</evidence>
<keyword evidence="3 8" id="KW-1134">Transmembrane beta strand</keyword>
<sequence>MQSKNSLFFRTATLALLAAGATGAMPAAAQDTLDEIVVTGSRIRQSPLNQTQPIVQLDSEAMARTGLSNTAEILQRLPISGGGLNSKFNNSGNFGNPPDGGGVGAGSAEVDLRYLGSRRTLVLVDGLRWVNGASASGIPSSTDLNSIPKGIIDRIEVLQEGASPIYGSDAISGVVNIITKRKQDGFSGSAQVGAFDEGDGVTQEYDLSWGATSGGTSIVADLTYVKQESVMSGDRSISQFPTPGVTECDSSCSSGTPLGRFIVNNPVTGAGMNLTLKNAVLTGRPTFDPLNPTAGSFKNFTTADRFNFQPYNYIQAPSERLGTYFQVTQEITPDINFRLKAVYNNRQSANQAAPIPLFVGPDAGNGNLLDQISIDRTNPYNPFGVTLSSGGANGPANYAFIGRRFIEAGPRHYEQEVNTWYVSGTLDGSLMLGENKWYWDVNTIFSRNSASQKFTGNVNAQRLAQALGPVANCTGSCVPFNIFGGQGSITQPMIDYVLFTQQDSSKQRLADTSFNLSGDLFQMPAGAVGLAVGYEYRDQRGEFQPDAVVAAGLGSDIPALPSKGSFDVNEAYGELRVPLIADMPIAKLLEVSGAVRYSDYSTFGSETTYSGRVNWRVTEDVLLRGSWGQGFRAPGIGELFGTPSRFDQELVDPCSDMLGLSGGTAASAAIRANCIAHGVPANGSYVQANPQLSVITGGNKKLKPETSESWVFGGVFSPSWEMSWADRLDFEVNYYDISLKDAIQPIGAETILGRCEQNNDAFSCASITRTASGAINQISGLLQNIGAIDTDGIDFTINWQGPESDLGTFRFSLNQTFLLNYTETVPATSGTSKIEREGTEKGSPDQAFPKYKATAILDWAKDDFSASLTNRFVKSVDETQAVNKLNDRLYTDVQFSWFPAMFDSKIGMTLGVNNLFDKDPPACFSCGLNNFDPTTYDAPGQFGYARLTFKM</sequence>
<keyword evidence="11" id="KW-1185">Reference proteome</keyword>
<dbReference type="KEGG" id="ncb:C0V82_11765"/>
<keyword evidence="7 8" id="KW-0998">Cell outer membrane</keyword>
<dbReference type="InterPro" id="IPR036942">
    <property type="entry name" value="Beta-barrel_TonB_sf"/>
</dbReference>
<evidence type="ECO:0000256" key="6">
    <source>
        <dbReference type="ARBA" id="ARBA00023136"/>
    </source>
</evidence>
<dbReference type="InterPro" id="IPR012910">
    <property type="entry name" value="Plug_dom"/>
</dbReference>
<evidence type="ECO:0000256" key="7">
    <source>
        <dbReference type="ARBA" id="ARBA00023237"/>
    </source>
</evidence>
<proteinExistence type="inferred from homology"/>
<dbReference type="PANTHER" id="PTHR47234:SF2">
    <property type="entry name" value="TONB-DEPENDENT RECEPTOR"/>
    <property type="match status" value="1"/>
</dbReference>
<dbReference type="InterPro" id="IPR039426">
    <property type="entry name" value="TonB-dep_rcpt-like"/>
</dbReference>
<evidence type="ECO:0000256" key="5">
    <source>
        <dbReference type="ARBA" id="ARBA00023077"/>
    </source>
</evidence>
<comment type="similarity">
    <text evidence="8 9">Belongs to the TonB-dependent receptor family.</text>
</comment>
<evidence type="ECO:0000256" key="4">
    <source>
        <dbReference type="ARBA" id="ARBA00022692"/>
    </source>
</evidence>
<dbReference type="InterPro" id="IPR000531">
    <property type="entry name" value="Beta-barrel_TonB"/>
</dbReference>
<protein>
    <submittedName>
        <fullName evidence="10">TonB-dependent receptor</fullName>
    </submittedName>
</protein>
<accession>A0A2K9NCG4</accession>
<evidence type="ECO:0000256" key="1">
    <source>
        <dbReference type="ARBA" id="ARBA00004571"/>
    </source>
</evidence>
<dbReference type="EMBL" id="CP025611">
    <property type="protein sequence ID" value="AUN30840.1"/>
    <property type="molecule type" value="Genomic_DNA"/>
</dbReference>
<dbReference type="Gene3D" id="2.40.170.20">
    <property type="entry name" value="TonB-dependent receptor, beta-barrel domain"/>
    <property type="match status" value="1"/>
</dbReference>
<dbReference type="RefSeq" id="WP_102112511.1">
    <property type="nucleotide sequence ID" value="NZ_BMGN01000008.1"/>
</dbReference>
<dbReference type="Pfam" id="PF00593">
    <property type="entry name" value="TonB_dep_Rec_b-barrel"/>
    <property type="match status" value="1"/>
</dbReference>
<evidence type="ECO:0000256" key="9">
    <source>
        <dbReference type="RuleBase" id="RU003357"/>
    </source>
</evidence>
<name>A0A2K9NCG4_9PROT</name>
<dbReference type="PANTHER" id="PTHR47234">
    <property type="match status" value="1"/>
</dbReference>
<comment type="subcellular location">
    <subcellularLocation>
        <location evidence="1 8">Cell outer membrane</location>
        <topology evidence="1 8">Multi-pass membrane protein</topology>
    </subcellularLocation>
</comment>
<evidence type="ECO:0000256" key="2">
    <source>
        <dbReference type="ARBA" id="ARBA00022448"/>
    </source>
</evidence>
<keyword evidence="5 9" id="KW-0798">TonB box</keyword>
<organism evidence="10 11">
    <name type="scientific">Niveispirillum cyanobacteriorum</name>
    <dbReference type="NCBI Taxonomy" id="1612173"/>
    <lineage>
        <taxon>Bacteria</taxon>
        <taxon>Pseudomonadati</taxon>
        <taxon>Pseudomonadota</taxon>
        <taxon>Alphaproteobacteria</taxon>
        <taxon>Rhodospirillales</taxon>
        <taxon>Azospirillaceae</taxon>
        <taxon>Niveispirillum</taxon>
    </lineage>
</organism>
<dbReference type="Proteomes" id="UP000234752">
    <property type="component" value="Chromosome eg_1"/>
</dbReference>
<keyword evidence="4 8" id="KW-0812">Transmembrane</keyword>
<reference evidence="10 11" key="1">
    <citation type="submission" date="2017-12" db="EMBL/GenBank/DDBJ databases">
        <title>Genomes of bacteria within cyanobacterial aggregates.</title>
        <authorList>
            <person name="Cai H."/>
        </authorList>
    </citation>
    <scope>NUCLEOTIDE SEQUENCE [LARGE SCALE GENOMIC DNA]</scope>
    <source>
        <strain evidence="10 11">TH16</strain>
    </source>
</reference>
<evidence type="ECO:0000313" key="10">
    <source>
        <dbReference type="EMBL" id="AUN30840.1"/>
    </source>
</evidence>
<keyword evidence="2 8" id="KW-0813">Transport</keyword>
<keyword evidence="10" id="KW-0675">Receptor</keyword>